<name>A0ABR3EWW7_9AGAR</name>
<dbReference type="Proteomes" id="UP001465976">
    <property type="component" value="Unassembled WGS sequence"/>
</dbReference>
<feature type="compositionally biased region" description="Basic and acidic residues" evidence="2">
    <location>
        <begin position="1"/>
        <end position="18"/>
    </location>
</feature>
<feature type="region of interest" description="Disordered" evidence="2">
    <location>
        <begin position="1"/>
        <end position="51"/>
    </location>
</feature>
<protein>
    <submittedName>
        <fullName evidence="3">Uncharacterized protein</fullName>
    </submittedName>
</protein>
<reference evidence="3 4" key="1">
    <citation type="submission" date="2024-02" db="EMBL/GenBank/DDBJ databases">
        <title>A draft genome for the cacao thread blight pathogen Marasmius crinis-equi.</title>
        <authorList>
            <person name="Cohen S.P."/>
            <person name="Baruah I.K."/>
            <person name="Amoako-Attah I."/>
            <person name="Bukari Y."/>
            <person name="Meinhardt L.W."/>
            <person name="Bailey B.A."/>
        </authorList>
    </citation>
    <scope>NUCLEOTIDE SEQUENCE [LARGE SCALE GENOMIC DNA]</scope>
    <source>
        <strain evidence="3 4">GH-76</strain>
    </source>
</reference>
<keyword evidence="4" id="KW-1185">Reference proteome</keyword>
<evidence type="ECO:0000313" key="3">
    <source>
        <dbReference type="EMBL" id="KAL0567287.1"/>
    </source>
</evidence>
<proteinExistence type="predicted"/>
<comment type="caution">
    <text evidence="3">The sequence shown here is derived from an EMBL/GenBank/DDBJ whole genome shotgun (WGS) entry which is preliminary data.</text>
</comment>
<evidence type="ECO:0000256" key="2">
    <source>
        <dbReference type="SAM" id="MobiDB-lite"/>
    </source>
</evidence>
<evidence type="ECO:0000256" key="1">
    <source>
        <dbReference type="SAM" id="Coils"/>
    </source>
</evidence>
<organism evidence="3 4">
    <name type="scientific">Marasmius crinis-equi</name>
    <dbReference type="NCBI Taxonomy" id="585013"/>
    <lineage>
        <taxon>Eukaryota</taxon>
        <taxon>Fungi</taxon>
        <taxon>Dikarya</taxon>
        <taxon>Basidiomycota</taxon>
        <taxon>Agaricomycotina</taxon>
        <taxon>Agaricomycetes</taxon>
        <taxon>Agaricomycetidae</taxon>
        <taxon>Agaricales</taxon>
        <taxon>Marasmiineae</taxon>
        <taxon>Marasmiaceae</taxon>
        <taxon>Marasmius</taxon>
    </lineage>
</organism>
<feature type="compositionally biased region" description="Basic and acidic residues" evidence="2">
    <location>
        <begin position="28"/>
        <end position="37"/>
    </location>
</feature>
<gene>
    <name evidence="3" type="ORF">V5O48_014708</name>
</gene>
<accession>A0ABR3EWW7</accession>
<keyword evidence="1" id="KW-0175">Coiled coil</keyword>
<sequence>MSDEEKERQRLKQKEYSRKSYQRACHHAGVDPADRSRTVRPRSLLRMKDNPRAGEDYAVSLKMWKKRVAIQKEDEKREREELEFERRQAEFRRHEEEIAGLYV</sequence>
<feature type="coiled-coil region" evidence="1">
    <location>
        <begin position="65"/>
        <end position="97"/>
    </location>
</feature>
<dbReference type="EMBL" id="JBAHYK010001628">
    <property type="protein sequence ID" value="KAL0567287.1"/>
    <property type="molecule type" value="Genomic_DNA"/>
</dbReference>
<evidence type="ECO:0000313" key="4">
    <source>
        <dbReference type="Proteomes" id="UP001465976"/>
    </source>
</evidence>